<gene>
    <name evidence="1" type="ORF">K6Y31_09815</name>
</gene>
<comment type="caution">
    <text evidence="1">The sequence shown here is derived from an EMBL/GenBank/DDBJ whole genome shotgun (WGS) entry which is preliminary data.</text>
</comment>
<proteinExistence type="predicted"/>
<evidence type="ECO:0000313" key="1">
    <source>
        <dbReference type="EMBL" id="MCE2595114.1"/>
    </source>
</evidence>
<dbReference type="RefSeq" id="WP_233052610.1">
    <property type="nucleotide sequence ID" value="NZ_JAIMJA010000008.1"/>
</dbReference>
<keyword evidence="2" id="KW-1185">Reference proteome</keyword>
<protein>
    <submittedName>
        <fullName evidence="1">Uncharacterized protein</fullName>
    </submittedName>
</protein>
<accession>A0ABS8WBE9</accession>
<reference evidence="1 2" key="1">
    <citation type="journal article" date="2022" name="Environ. Microbiol. Rep.">
        <title>Eco-phylogenetic analyses reveal divergent evolution of vitamin B12 metabolism in the marine bacterial family 'Psychromonadaceae'.</title>
        <authorList>
            <person name="Jin X."/>
            <person name="Yang Y."/>
            <person name="Cao H."/>
            <person name="Gao B."/>
            <person name="Zhao Z."/>
        </authorList>
    </citation>
    <scope>NUCLEOTIDE SEQUENCE [LARGE SCALE GENOMIC DNA]</scope>
    <source>
        <strain evidence="1 2">MKS20</strain>
    </source>
</reference>
<dbReference type="Proteomes" id="UP001201273">
    <property type="component" value="Unassembled WGS sequence"/>
</dbReference>
<sequence>MIKSNQLLVQTLEQLPQLFIANPDIKLMGLWIDESKTPHLLHALYLEKDDISEELPYRAQLAIGEWDNTDNSEEFFIEALTASRLAEKLKSFIDPEKFVFFEVPKSITIDVVNMYPDPMMYKLFPELGEFDATLEQQDLALARKQASQILSNLLERSELTI</sequence>
<evidence type="ECO:0000313" key="2">
    <source>
        <dbReference type="Proteomes" id="UP001201273"/>
    </source>
</evidence>
<name>A0ABS8WBE9_9GAMM</name>
<dbReference type="EMBL" id="JAIMJA010000008">
    <property type="protein sequence ID" value="MCE2595114.1"/>
    <property type="molecule type" value="Genomic_DNA"/>
</dbReference>
<organism evidence="1 2">
    <name type="scientific">Motilimonas cestriensis</name>
    <dbReference type="NCBI Taxonomy" id="2742685"/>
    <lineage>
        <taxon>Bacteria</taxon>
        <taxon>Pseudomonadati</taxon>
        <taxon>Pseudomonadota</taxon>
        <taxon>Gammaproteobacteria</taxon>
        <taxon>Alteromonadales</taxon>
        <taxon>Alteromonadales genera incertae sedis</taxon>
        <taxon>Motilimonas</taxon>
    </lineage>
</organism>